<feature type="transmembrane region" description="Helical" evidence="7">
    <location>
        <begin position="334"/>
        <end position="357"/>
    </location>
</feature>
<name>A0A9N9TSV7_PHYSR</name>
<feature type="transmembrane region" description="Helical" evidence="7">
    <location>
        <begin position="42"/>
        <end position="70"/>
    </location>
</feature>
<feature type="transmembrane region" description="Helical" evidence="7">
    <location>
        <begin position="504"/>
        <end position="525"/>
    </location>
</feature>
<dbReference type="PANTHER" id="PTHR10283:SF82">
    <property type="entry name" value="SOLUTE CARRIER FAMILY 13 MEMBER 2"/>
    <property type="match status" value="1"/>
</dbReference>
<gene>
    <name evidence="8" type="ORF">PHYEVI_LOCUS8138</name>
</gene>
<evidence type="ECO:0008006" key="10">
    <source>
        <dbReference type="Google" id="ProtNLM"/>
    </source>
</evidence>
<evidence type="ECO:0000256" key="3">
    <source>
        <dbReference type="ARBA" id="ARBA00022448"/>
    </source>
</evidence>
<dbReference type="InterPro" id="IPR031312">
    <property type="entry name" value="Na/sul_symport_CS"/>
</dbReference>
<dbReference type="GO" id="GO:0015137">
    <property type="term" value="F:citrate transmembrane transporter activity"/>
    <property type="evidence" value="ECO:0007669"/>
    <property type="project" value="TreeGrafter"/>
</dbReference>
<dbReference type="OrthoDB" id="6493944at2759"/>
<accession>A0A9N9TSV7</accession>
<feature type="transmembrane region" description="Helical" evidence="7">
    <location>
        <begin position="382"/>
        <end position="400"/>
    </location>
</feature>
<evidence type="ECO:0000256" key="6">
    <source>
        <dbReference type="ARBA" id="ARBA00023136"/>
    </source>
</evidence>
<reference evidence="8" key="1">
    <citation type="submission" date="2022-01" db="EMBL/GenBank/DDBJ databases">
        <authorList>
            <person name="King R."/>
        </authorList>
    </citation>
    <scope>NUCLEOTIDE SEQUENCE</scope>
</reference>
<evidence type="ECO:0000256" key="4">
    <source>
        <dbReference type="ARBA" id="ARBA00022692"/>
    </source>
</evidence>
<organism evidence="8 9">
    <name type="scientific">Phyllotreta striolata</name>
    <name type="common">Striped flea beetle</name>
    <name type="synonym">Crioceris striolata</name>
    <dbReference type="NCBI Taxonomy" id="444603"/>
    <lineage>
        <taxon>Eukaryota</taxon>
        <taxon>Metazoa</taxon>
        <taxon>Ecdysozoa</taxon>
        <taxon>Arthropoda</taxon>
        <taxon>Hexapoda</taxon>
        <taxon>Insecta</taxon>
        <taxon>Pterygota</taxon>
        <taxon>Neoptera</taxon>
        <taxon>Endopterygota</taxon>
        <taxon>Coleoptera</taxon>
        <taxon>Polyphaga</taxon>
        <taxon>Cucujiformia</taxon>
        <taxon>Chrysomeloidea</taxon>
        <taxon>Chrysomelidae</taxon>
        <taxon>Galerucinae</taxon>
        <taxon>Alticini</taxon>
        <taxon>Phyllotreta</taxon>
    </lineage>
</organism>
<keyword evidence="6 7" id="KW-0472">Membrane</keyword>
<evidence type="ECO:0000256" key="2">
    <source>
        <dbReference type="ARBA" id="ARBA00006772"/>
    </source>
</evidence>
<evidence type="ECO:0000313" key="8">
    <source>
        <dbReference type="EMBL" id="CAG9861812.1"/>
    </source>
</evidence>
<feature type="transmembrane region" description="Helical" evidence="7">
    <location>
        <begin position="295"/>
        <end position="313"/>
    </location>
</feature>
<feature type="transmembrane region" description="Helical" evidence="7">
    <location>
        <begin position="90"/>
        <end position="114"/>
    </location>
</feature>
<protein>
    <recommendedName>
        <fullName evidence="10">Protein I'm not dead yet</fullName>
    </recommendedName>
</protein>
<feature type="transmembrane region" description="Helical" evidence="7">
    <location>
        <begin position="126"/>
        <end position="149"/>
    </location>
</feature>
<feature type="transmembrane region" description="Helical" evidence="7">
    <location>
        <begin position="188"/>
        <end position="213"/>
    </location>
</feature>
<evidence type="ECO:0000256" key="7">
    <source>
        <dbReference type="SAM" id="Phobius"/>
    </source>
</evidence>
<proteinExistence type="inferred from homology"/>
<dbReference type="AlphaFoldDB" id="A0A9N9TSV7"/>
<feature type="transmembrane region" description="Helical" evidence="7">
    <location>
        <begin position="239"/>
        <end position="259"/>
    </location>
</feature>
<dbReference type="Proteomes" id="UP001153712">
    <property type="component" value="Chromosome 5"/>
</dbReference>
<evidence type="ECO:0000256" key="5">
    <source>
        <dbReference type="ARBA" id="ARBA00022989"/>
    </source>
</evidence>
<dbReference type="EMBL" id="OU900098">
    <property type="protein sequence ID" value="CAG9861812.1"/>
    <property type="molecule type" value="Genomic_DNA"/>
</dbReference>
<dbReference type="GO" id="GO:0015141">
    <property type="term" value="F:succinate transmembrane transporter activity"/>
    <property type="evidence" value="ECO:0007669"/>
    <property type="project" value="TreeGrafter"/>
</dbReference>
<feature type="transmembrane region" description="Helical" evidence="7">
    <location>
        <begin position="466"/>
        <end position="483"/>
    </location>
</feature>
<dbReference type="PROSITE" id="PS01271">
    <property type="entry name" value="NA_SULFATE"/>
    <property type="match status" value="1"/>
</dbReference>
<evidence type="ECO:0000256" key="1">
    <source>
        <dbReference type="ARBA" id="ARBA00004141"/>
    </source>
</evidence>
<keyword evidence="5 7" id="KW-1133">Transmembrane helix</keyword>
<sequence length="547" mass="60262">MNRTVGFLITYYKILITLLTPFVCLPIFLVHDTKATRCMYSFALMVIYWITESIPPALTSLTTMVLFPLLGVLNSDKVAKNFMNDTNMMLLGSIAIAIAMENTGLHVRIALYVIKCIGCSCKKLHIGLCMVTMFISMWIANTAATALMIPIVEGTLVALQTQGLIKMFKEDPTKPPEDWRPSNITKCYYISAAYCSTIGGSGCIIGSGANLAFKGLYEVMFPDSPGVEFSKWMMHNTPLMLVNNIAMILWLQILFLGLFRPFSKTAKELSAGDEAIAATKQVINNKIDELGPLKFGEIAVAIIFVGSIILWFFRRPGFMPGWPEYISDVKCGDAVVAIVAFTLFFLVPIEPSFVWFFGNDESKVPDEASKGILTWKYFNAKMHWNMIFVLGGGFAMADAAKESGMTSLIADYLQDYMSSSAFLNLVVFCSIGTFMTQFLSSNVACITIMVPIILEACSMAEIHPMYLGFSNAVACSFAYFLPVSTPPNALVAGPARMNGADMMVAGLGAIAISLTLLVFIFPVYAPLVWDFNFPEWAAIKNVTEPEF</sequence>
<keyword evidence="4 7" id="KW-0812">Transmembrane</keyword>
<feature type="transmembrane region" description="Helical" evidence="7">
    <location>
        <begin position="421"/>
        <end position="454"/>
    </location>
</feature>
<feature type="transmembrane region" description="Helical" evidence="7">
    <location>
        <begin position="12"/>
        <end position="30"/>
    </location>
</feature>
<dbReference type="GO" id="GO:0005886">
    <property type="term" value="C:plasma membrane"/>
    <property type="evidence" value="ECO:0007669"/>
    <property type="project" value="TreeGrafter"/>
</dbReference>
<dbReference type="PANTHER" id="PTHR10283">
    <property type="entry name" value="SOLUTE CARRIER FAMILY 13 MEMBER"/>
    <property type="match status" value="1"/>
</dbReference>
<dbReference type="Pfam" id="PF00939">
    <property type="entry name" value="Na_sulph_symp"/>
    <property type="match status" value="1"/>
</dbReference>
<comment type="similarity">
    <text evidence="2">Belongs to the SLC13A/DASS transporter (TC 2.A.47) family. NADC subfamily.</text>
</comment>
<evidence type="ECO:0000313" key="9">
    <source>
        <dbReference type="Proteomes" id="UP001153712"/>
    </source>
</evidence>
<dbReference type="InterPro" id="IPR001898">
    <property type="entry name" value="SLC13A/DASS"/>
</dbReference>
<comment type="subcellular location">
    <subcellularLocation>
        <location evidence="1">Membrane</location>
        <topology evidence="1">Multi-pass membrane protein</topology>
    </subcellularLocation>
</comment>
<keyword evidence="3" id="KW-0813">Transport</keyword>
<keyword evidence="9" id="KW-1185">Reference proteome</keyword>